<feature type="repeat" description="RCC1" evidence="2">
    <location>
        <begin position="58"/>
        <end position="109"/>
    </location>
</feature>
<dbReference type="Gene3D" id="2.130.10.30">
    <property type="entry name" value="Regulator of chromosome condensation 1/beta-lactamase-inhibitor protein II"/>
    <property type="match status" value="1"/>
</dbReference>
<feature type="repeat" description="RCC1" evidence="2">
    <location>
        <begin position="163"/>
        <end position="213"/>
    </location>
</feature>
<dbReference type="OrthoDB" id="8068875at2759"/>
<evidence type="ECO:0000259" key="3">
    <source>
        <dbReference type="Pfam" id="PF25390"/>
    </source>
</evidence>
<evidence type="ECO:0000313" key="5">
    <source>
        <dbReference type="Proteomes" id="UP000708148"/>
    </source>
</evidence>
<dbReference type="PANTHER" id="PTHR22870:SF382">
    <property type="entry name" value="REGULATOR OF CHROMOSOME CONDENSATION (RCC1) FAMILY PROTEIN"/>
    <property type="match status" value="1"/>
</dbReference>
<gene>
    <name evidence="4" type="ORF">OSTQU699_LOCUS20</name>
</gene>
<name>A0A8S1IJJ9_9CHLO</name>
<dbReference type="PANTHER" id="PTHR22870">
    <property type="entry name" value="REGULATOR OF CHROMOSOME CONDENSATION"/>
    <property type="match status" value="1"/>
</dbReference>
<dbReference type="InterPro" id="IPR058923">
    <property type="entry name" value="RCC1-like_dom"/>
</dbReference>
<evidence type="ECO:0000313" key="4">
    <source>
        <dbReference type="EMBL" id="CAD7694657.1"/>
    </source>
</evidence>
<dbReference type="PRINTS" id="PR00633">
    <property type="entry name" value="RCCNDNSATION"/>
</dbReference>
<dbReference type="InterPro" id="IPR009091">
    <property type="entry name" value="RCC1/BLIP-II"/>
</dbReference>
<dbReference type="PROSITE" id="PS00626">
    <property type="entry name" value="RCC1_2"/>
    <property type="match status" value="2"/>
</dbReference>
<protein>
    <recommendedName>
        <fullName evidence="3">RCC1-like domain-containing protein</fullName>
    </recommendedName>
</protein>
<sequence>MVWSWGCGANGQLGTGRRDNTSCPQGVLAPDASSLHGCQPCKQVACGIRHSVALLADGQVLCWGWSLYGQCGQGSTSDVLSPTIVADLGGLMVTHVGAGHGHTSACTDAGAVYVWGTNGEGQLGVEGRSAFRATLLESPVLDAEDVVKVCCGARHTVALTRSKRAYAWGWDEYGQLGAGRDAEGRVDVRRVRDAAGPITDVSAGWWHTAMLVE</sequence>
<keyword evidence="5" id="KW-1185">Reference proteome</keyword>
<dbReference type="EMBL" id="CAJHUC010000020">
    <property type="protein sequence ID" value="CAD7694657.1"/>
    <property type="molecule type" value="Genomic_DNA"/>
</dbReference>
<comment type="caution">
    <text evidence="4">The sequence shown here is derived from an EMBL/GenBank/DDBJ whole genome shotgun (WGS) entry which is preliminary data.</text>
</comment>
<feature type="repeat" description="RCC1" evidence="2">
    <location>
        <begin position="1"/>
        <end position="57"/>
    </location>
</feature>
<dbReference type="InterPro" id="IPR051210">
    <property type="entry name" value="Ub_ligase/GEF_domain"/>
</dbReference>
<feature type="domain" description="RCC1-like" evidence="3">
    <location>
        <begin position="2"/>
        <end position="209"/>
    </location>
</feature>
<feature type="repeat" description="RCC1" evidence="2">
    <location>
        <begin position="110"/>
        <end position="162"/>
    </location>
</feature>
<reference evidence="4" key="1">
    <citation type="submission" date="2020-12" db="EMBL/GenBank/DDBJ databases">
        <authorList>
            <person name="Iha C."/>
        </authorList>
    </citation>
    <scope>NUCLEOTIDE SEQUENCE</scope>
</reference>
<accession>A0A8S1IJJ9</accession>
<organism evidence="4 5">
    <name type="scientific">Ostreobium quekettii</name>
    <dbReference type="NCBI Taxonomy" id="121088"/>
    <lineage>
        <taxon>Eukaryota</taxon>
        <taxon>Viridiplantae</taxon>
        <taxon>Chlorophyta</taxon>
        <taxon>core chlorophytes</taxon>
        <taxon>Ulvophyceae</taxon>
        <taxon>TCBD clade</taxon>
        <taxon>Bryopsidales</taxon>
        <taxon>Ostreobineae</taxon>
        <taxon>Ostreobiaceae</taxon>
        <taxon>Ostreobium</taxon>
    </lineage>
</organism>
<dbReference type="Proteomes" id="UP000708148">
    <property type="component" value="Unassembled WGS sequence"/>
</dbReference>
<dbReference type="Pfam" id="PF25390">
    <property type="entry name" value="WD40_RLD"/>
    <property type="match status" value="1"/>
</dbReference>
<evidence type="ECO:0000256" key="1">
    <source>
        <dbReference type="ARBA" id="ARBA00022737"/>
    </source>
</evidence>
<keyword evidence="1" id="KW-0677">Repeat</keyword>
<dbReference type="InterPro" id="IPR000408">
    <property type="entry name" value="Reg_chr_condens"/>
</dbReference>
<dbReference type="SUPFAM" id="SSF50985">
    <property type="entry name" value="RCC1/BLIP-II"/>
    <property type="match status" value="1"/>
</dbReference>
<proteinExistence type="predicted"/>
<dbReference type="AlphaFoldDB" id="A0A8S1IJJ9"/>
<dbReference type="PROSITE" id="PS50012">
    <property type="entry name" value="RCC1_3"/>
    <property type="match status" value="4"/>
</dbReference>
<evidence type="ECO:0000256" key="2">
    <source>
        <dbReference type="PROSITE-ProRule" id="PRU00235"/>
    </source>
</evidence>